<reference evidence="1 2" key="1">
    <citation type="submission" date="2017-02" db="EMBL/GenBank/DDBJ databases">
        <authorList>
            <person name="Peterson S.W."/>
        </authorList>
    </citation>
    <scope>NUCLEOTIDE SEQUENCE [LARGE SCALE GENOMIC DNA]</scope>
    <source>
        <strain evidence="1 2">DSM 18108</strain>
    </source>
</reference>
<name>A0A1T5NHQ6_9BACT</name>
<dbReference type="PROSITE" id="PS51257">
    <property type="entry name" value="PROKAR_LIPOPROTEIN"/>
    <property type="match status" value="1"/>
</dbReference>
<accession>A0A1T5NHQ6</accession>
<dbReference type="Proteomes" id="UP000190166">
    <property type="component" value="Unassembled WGS sequence"/>
</dbReference>
<dbReference type="RefSeq" id="WP_079468950.1">
    <property type="nucleotide sequence ID" value="NZ_FUZZ01000001.1"/>
</dbReference>
<protein>
    <recommendedName>
        <fullName evidence="3">Lipoprotein</fullName>
    </recommendedName>
</protein>
<sequence>MQHFRIGLAIAIAVLSACNSGNNKGAATGDSASVVKPATPDGTVSVTFSDKEKDTSLITIKVQLKEGTKEKTFEQAILKGVPESDLYKVLWNEPNSCYIGVMKANHQPRYYHAFVDSKKDVKILWAATPPEPIWAYMEGTLGLGKVSAGGELLQQYKKSIQSGNILADFIAEIKPDASPDSLELYVEFGGLRKSMYMPVPSGSKGVIQPTGQDDHVYFSFVKDGKAEPVIDLHVENGRLQIKTLKEIK</sequence>
<dbReference type="AlphaFoldDB" id="A0A1T5NHQ6"/>
<proteinExistence type="predicted"/>
<organism evidence="1 2">
    <name type="scientific">Chitinophaga ginsengisegetis</name>
    <dbReference type="NCBI Taxonomy" id="393003"/>
    <lineage>
        <taxon>Bacteria</taxon>
        <taxon>Pseudomonadati</taxon>
        <taxon>Bacteroidota</taxon>
        <taxon>Chitinophagia</taxon>
        <taxon>Chitinophagales</taxon>
        <taxon>Chitinophagaceae</taxon>
        <taxon>Chitinophaga</taxon>
    </lineage>
</organism>
<evidence type="ECO:0000313" key="2">
    <source>
        <dbReference type="Proteomes" id="UP000190166"/>
    </source>
</evidence>
<evidence type="ECO:0008006" key="3">
    <source>
        <dbReference type="Google" id="ProtNLM"/>
    </source>
</evidence>
<gene>
    <name evidence="1" type="ORF">SAMN05660461_1705</name>
</gene>
<keyword evidence="2" id="KW-1185">Reference proteome</keyword>
<dbReference type="STRING" id="393003.SAMN05660461_1705"/>
<dbReference type="EMBL" id="FUZZ01000001">
    <property type="protein sequence ID" value="SKD00110.1"/>
    <property type="molecule type" value="Genomic_DNA"/>
</dbReference>
<evidence type="ECO:0000313" key="1">
    <source>
        <dbReference type="EMBL" id="SKD00110.1"/>
    </source>
</evidence>